<keyword evidence="4" id="KW-1185">Reference proteome</keyword>
<name>A0A8S1DRK9_9INSE</name>
<keyword evidence="2" id="KW-0732">Signal</keyword>
<evidence type="ECO:0000256" key="1">
    <source>
        <dbReference type="SAM" id="MobiDB-lite"/>
    </source>
</evidence>
<evidence type="ECO:0000313" key="4">
    <source>
        <dbReference type="Proteomes" id="UP000494165"/>
    </source>
</evidence>
<reference evidence="3 4" key="1">
    <citation type="submission" date="2020-04" db="EMBL/GenBank/DDBJ databases">
        <authorList>
            <person name="Alioto T."/>
            <person name="Alioto T."/>
            <person name="Gomez Garrido J."/>
        </authorList>
    </citation>
    <scope>NUCLEOTIDE SEQUENCE [LARGE SCALE GENOMIC DNA]</scope>
</reference>
<feature type="signal peptide" evidence="2">
    <location>
        <begin position="1"/>
        <end position="16"/>
    </location>
</feature>
<evidence type="ECO:0000256" key="2">
    <source>
        <dbReference type="SAM" id="SignalP"/>
    </source>
</evidence>
<proteinExistence type="predicted"/>
<dbReference type="AlphaFoldDB" id="A0A8S1DRK9"/>
<protein>
    <submittedName>
        <fullName evidence="3">Uncharacterized protein</fullName>
    </submittedName>
</protein>
<sequence length="148" mass="16354">MQTFLIFVSFLALATSAPTIDPYDGLNSMRGFSKFECSGIDPGLERRIDAFVEKTFGVSNVHVSCWESEEETQPDMFTFVNENGIVYFGRTDNIPKTEKLGLPPGIVLTTKPAPRVNQPIEKSTTAEPPQGLPQGTIKPTRSAEKERT</sequence>
<feature type="region of interest" description="Disordered" evidence="1">
    <location>
        <begin position="103"/>
        <end position="148"/>
    </location>
</feature>
<comment type="caution">
    <text evidence="3">The sequence shown here is derived from an EMBL/GenBank/DDBJ whole genome shotgun (WGS) entry which is preliminary data.</text>
</comment>
<dbReference type="Proteomes" id="UP000494165">
    <property type="component" value="Unassembled WGS sequence"/>
</dbReference>
<gene>
    <name evidence="3" type="ORF">CLODIP_2_CD11738</name>
</gene>
<dbReference type="EMBL" id="CADEPI010000298">
    <property type="protein sequence ID" value="CAB3383161.1"/>
    <property type="molecule type" value="Genomic_DNA"/>
</dbReference>
<feature type="chain" id="PRO_5035727042" evidence="2">
    <location>
        <begin position="17"/>
        <end position="148"/>
    </location>
</feature>
<organism evidence="3 4">
    <name type="scientific">Cloeon dipterum</name>
    <dbReference type="NCBI Taxonomy" id="197152"/>
    <lineage>
        <taxon>Eukaryota</taxon>
        <taxon>Metazoa</taxon>
        <taxon>Ecdysozoa</taxon>
        <taxon>Arthropoda</taxon>
        <taxon>Hexapoda</taxon>
        <taxon>Insecta</taxon>
        <taxon>Pterygota</taxon>
        <taxon>Palaeoptera</taxon>
        <taxon>Ephemeroptera</taxon>
        <taxon>Pisciforma</taxon>
        <taxon>Baetidae</taxon>
        <taxon>Cloeon</taxon>
    </lineage>
</organism>
<evidence type="ECO:0000313" key="3">
    <source>
        <dbReference type="EMBL" id="CAB3383161.1"/>
    </source>
</evidence>
<accession>A0A8S1DRK9</accession>